<protein>
    <submittedName>
        <fullName evidence="1">Uncharacterized protein</fullName>
    </submittedName>
</protein>
<accession>A0A2I2KT78</accession>
<keyword evidence="2" id="KW-1185">Reference proteome</keyword>
<dbReference type="EMBL" id="FZMO01000209">
    <property type="protein sequence ID" value="SNQ48871.1"/>
    <property type="molecule type" value="Genomic_DNA"/>
</dbReference>
<proteinExistence type="predicted"/>
<dbReference type="AlphaFoldDB" id="A0A2I2KT78"/>
<evidence type="ECO:0000313" key="2">
    <source>
        <dbReference type="Proteomes" id="UP000234331"/>
    </source>
</evidence>
<name>A0A2I2KT78_9ACTN</name>
<dbReference type="Proteomes" id="UP000234331">
    <property type="component" value="Unassembled WGS sequence"/>
</dbReference>
<evidence type="ECO:0000313" key="1">
    <source>
        <dbReference type="EMBL" id="SNQ48871.1"/>
    </source>
</evidence>
<organism evidence="1 2">
    <name type="scientific">Frankia canadensis</name>
    <dbReference type="NCBI Taxonomy" id="1836972"/>
    <lineage>
        <taxon>Bacteria</taxon>
        <taxon>Bacillati</taxon>
        <taxon>Actinomycetota</taxon>
        <taxon>Actinomycetes</taxon>
        <taxon>Frankiales</taxon>
        <taxon>Frankiaceae</taxon>
        <taxon>Frankia</taxon>
    </lineage>
</organism>
<reference evidence="1 2" key="1">
    <citation type="submission" date="2017-06" db="EMBL/GenBank/DDBJ databases">
        <authorList>
            <person name="Kim H.J."/>
            <person name="Triplett B.A."/>
        </authorList>
    </citation>
    <scope>NUCLEOTIDE SEQUENCE [LARGE SCALE GENOMIC DNA]</scope>
    <source>
        <strain evidence="1">FRACA_ARgP5</strain>
    </source>
</reference>
<sequence length="81" mass="8845">MNGLMGKWCAAWRRWPGVMVSGAVSLAVCSSLRFPWVCWAGSLRPAVLLVGVRYRLVPAVGRTRPPFIPANSVGSTFWLGI</sequence>
<gene>
    <name evidence="1" type="ORF">FRACA_2870002</name>
</gene>